<feature type="region of interest" description="Disordered" evidence="1">
    <location>
        <begin position="258"/>
        <end position="280"/>
    </location>
</feature>
<dbReference type="EMBL" id="JARBHB010000003">
    <property type="protein sequence ID" value="KAJ8889957.1"/>
    <property type="molecule type" value="Genomic_DNA"/>
</dbReference>
<dbReference type="PROSITE" id="PS50994">
    <property type="entry name" value="INTEGRASE"/>
    <property type="match status" value="1"/>
</dbReference>
<evidence type="ECO:0000256" key="1">
    <source>
        <dbReference type="SAM" id="MobiDB-lite"/>
    </source>
</evidence>
<comment type="caution">
    <text evidence="3">The sequence shown here is derived from an EMBL/GenBank/DDBJ whole genome shotgun (WGS) entry which is preliminary data.</text>
</comment>
<dbReference type="Gene3D" id="3.30.420.10">
    <property type="entry name" value="Ribonuclease H-like superfamily/Ribonuclease H"/>
    <property type="match status" value="1"/>
</dbReference>
<name>A0ABQ9I0C7_9NEOP</name>
<dbReference type="InterPro" id="IPR001584">
    <property type="entry name" value="Integrase_cat-core"/>
</dbReference>
<proteinExistence type="predicted"/>
<evidence type="ECO:0000259" key="2">
    <source>
        <dbReference type="PROSITE" id="PS50994"/>
    </source>
</evidence>
<dbReference type="SUPFAM" id="SSF53098">
    <property type="entry name" value="Ribonuclease H-like"/>
    <property type="match status" value="1"/>
</dbReference>
<feature type="compositionally biased region" description="Basic and acidic residues" evidence="1">
    <location>
        <begin position="268"/>
        <end position="280"/>
    </location>
</feature>
<dbReference type="PANTHER" id="PTHR37984">
    <property type="entry name" value="PROTEIN CBG26694"/>
    <property type="match status" value="1"/>
</dbReference>
<evidence type="ECO:0000313" key="4">
    <source>
        <dbReference type="Proteomes" id="UP001159363"/>
    </source>
</evidence>
<dbReference type="InterPro" id="IPR036397">
    <property type="entry name" value="RNaseH_sf"/>
</dbReference>
<dbReference type="Proteomes" id="UP001159363">
    <property type="component" value="Chromosome 3"/>
</dbReference>
<reference evidence="3 4" key="1">
    <citation type="submission" date="2023-02" db="EMBL/GenBank/DDBJ databases">
        <title>LHISI_Scaffold_Assembly.</title>
        <authorList>
            <person name="Stuart O.P."/>
            <person name="Cleave R."/>
            <person name="Magrath M.J.L."/>
            <person name="Mikheyev A.S."/>
        </authorList>
    </citation>
    <scope>NUCLEOTIDE SEQUENCE [LARGE SCALE GENOMIC DNA]</scope>
    <source>
        <strain evidence="3">Daus_M_001</strain>
        <tissue evidence="3">Leg muscle</tissue>
    </source>
</reference>
<gene>
    <name evidence="3" type="ORF">PR048_009462</name>
</gene>
<feature type="domain" description="Integrase catalytic" evidence="2">
    <location>
        <begin position="1"/>
        <end position="126"/>
    </location>
</feature>
<dbReference type="PANTHER" id="PTHR37984:SF9">
    <property type="entry name" value="INTEGRASE CATALYTIC DOMAIN-CONTAINING PROTEIN"/>
    <property type="match status" value="1"/>
</dbReference>
<protein>
    <recommendedName>
        <fullName evidence="2">Integrase catalytic domain-containing protein</fullName>
    </recommendedName>
</protein>
<keyword evidence="4" id="KW-1185">Reference proteome</keyword>
<accession>A0ABQ9I0C7</accession>
<sequence length="280" mass="31953">MKLDHISSKAVILRVKNIFVHHGIPETVHTDGGTQFTAEESQQFEKEYGFTHVTSSSKFPQSNGEAESPVKIAQRILSKEMDPNLGATLLESSFSPAELLYGWKLRTTLPQASCSLQPHWNPLSLQQFRTCNLHIKERYRRNYDARHGVHELDPLHPGAQVWIPDLSRYGRVLQPANQFRSYIVAVGTRDVRRNRTQLVTVWEIEADERMRRPAQGKTTGVVCPMSHTNCSGQLNRSRSLLNQEAKRQLLSRGCKLHRGHTRQALQKKNLEDSRKSKDQG</sequence>
<dbReference type="InterPro" id="IPR050951">
    <property type="entry name" value="Retrovirus_Pol_polyprotein"/>
</dbReference>
<organism evidence="3 4">
    <name type="scientific">Dryococelus australis</name>
    <dbReference type="NCBI Taxonomy" id="614101"/>
    <lineage>
        <taxon>Eukaryota</taxon>
        <taxon>Metazoa</taxon>
        <taxon>Ecdysozoa</taxon>
        <taxon>Arthropoda</taxon>
        <taxon>Hexapoda</taxon>
        <taxon>Insecta</taxon>
        <taxon>Pterygota</taxon>
        <taxon>Neoptera</taxon>
        <taxon>Polyneoptera</taxon>
        <taxon>Phasmatodea</taxon>
        <taxon>Verophasmatodea</taxon>
        <taxon>Anareolatae</taxon>
        <taxon>Phasmatidae</taxon>
        <taxon>Eurycanthinae</taxon>
        <taxon>Dryococelus</taxon>
    </lineage>
</organism>
<dbReference type="InterPro" id="IPR012337">
    <property type="entry name" value="RNaseH-like_sf"/>
</dbReference>
<evidence type="ECO:0000313" key="3">
    <source>
        <dbReference type="EMBL" id="KAJ8889957.1"/>
    </source>
</evidence>